<evidence type="ECO:0000256" key="8">
    <source>
        <dbReference type="ARBA" id="ARBA00022825"/>
    </source>
</evidence>
<comment type="similarity">
    <text evidence="1 11">Belongs to the peptidase S8 family.</text>
</comment>
<evidence type="ECO:0000259" key="14">
    <source>
        <dbReference type="Pfam" id="PF00082"/>
    </source>
</evidence>
<dbReference type="Proteomes" id="UP000280759">
    <property type="component" value="Unassembled WGS sequence"/>
</dbReference>
<dbReference type="Pfam" id="PF00746">
    <property type="entry name" value="Gram_pos_anchor"/>
    <property type="match status" value="1"/>
</dbReference>
<feature type="active site" description="Charge relay system" evidence="10 11">
    <location>
        <position position="528"/>
    </location>
</feature>
<sequence precursor="true">MKNHKRYKMLGISLVTTSVLLMYTANVRAEENMQDLTMVTTEEVVAPSESTAELDNANQTELSALDNQLDGEEELASPKEEAQTSYTELPQAYKDGQEAKAQTLLSQYDATNVQDLQKVTALGAGQLISVIDVGFDINHSAFKLDQDIDKKQIIDEASFEALKQKNKITYGQRINDKILFAYDYSNNQNIVGPIDKNTISKEELEHMNHGTHVVGIVAANSTQVADNNLLVTGMAPNAQLLLMRISSLGKAKDQTSKAYAKAITDSVLLGAKVINMSFGNPADSWITVHEDVKKAIQLAKDHGVLLVAGIGNDGAFGKEFGKPLATNPDFGLVSSPAISEDVLTVTNHDAQMSVSEVVTLKTGEKEIDLPIMLSKSLDANKAYDFTLVDEENDHLDLTGKIAVLKRSGSVRLVDFTPKIETIQKAGAAGLLVINNNPIQSNILIPYKELPVGVISQADGQTLLNNASGTLHFKHIFKVIENAGGNRMVPESSWGLTAEGHIKPDISAPGFEVLSTFSNDKYETLSGTSMSTPHVSGIMSLLQAALAKKYAHLNLTPAQLLDLTKKVAMSSASALFDPEEKAFYSPRQQGAGAINAKKALEASHYLTDADHHAKINLGNVKDTFNFTVRIHNLTKETKELYYQTNLTTDQITEDTFALKARTLSDSAWQKVTVSGDYTDVTISIDASQFSQELLQQMPNGYFLEGFVRFKDSQSSSEELMSIPFLGFRGDFANLPALEESIYSKLKTGTFYYTPVTDGLENQLDFVSAELSFEEVLNNNNSYTALLTEATPWFLANDIKNGNFELSPYGASEVPKPIVLGTFAKQVNNEEHYTLDLDQNSQVYLAISPNKDQNRDSITPQATFLRNVKDVQAQVLDTNGNIIWSSEVAAAYIKNYTNNGKDSDGSYKLEKLVWNGTDNNQMVVADGNYIYRLLYSPVAEGARQQMMDFSVIVSTKVPNLPTSAHYDTETGQLRVEESNQQNGLPIYRTFVAFDYEDATEESLSGETVEGENPQVTEASEEDLLDMPFKYSVYFYADENGYINIPQTIESEDGKDITIDFEKLVFVVEDKAGNFNSIKLSELLKQSQTDKQPDLKEQDELALPELPETTEKEESSKSEQRQAMTREVTKTAELLASKTPISHLSTQQSLPQTSDRKGNLSTILGSLLILTASFFGYRKQQKED</sequence>
<dbReference type="Pfam" id="PF00082">
    <property type="entry name" value="Peptidase_S8"/>
    <property type="match status" value="1"/>
</dbReference>
<feature type="compositionally biased region" description="Basic and acidic residues" evidence="12">
    <location>
        <begin position="1106"/>
        <end position="1117"/>
    </location>
</feature>
<evidence type="ECO:0000256" key="6">
    <source>
        <dbReference type="ARBA" id="ARBA00022737"/>
    </source>
</evidence>
<reference evidence="18 19" key="1">
    <citation type="submission" date="2018-10" db="EMBL/GenBank/DDBJ databases">
        <authorList>
            <consortium name="Molecular Microbiology and Infection Unit (UMMI)"/>
            <person name="Machado M."/>
        </authorList>
    </citation>
    <scope>NUCLEOTIDE SEQUENCE [LARGE SCALE GENOMIC DNA]</scope>
    <source>
        <strain evidence="18">FMV2238.02</strain>
    </source>
</reference>
<dbReference type="Gene3D" id="3.50.30.30">
    <property type="match status" value="1"/>
</dbReference>
<organism evidence="18 19">
    <name type="scientific">Streptococcus canis</name>
    <dbReference type="NCBI Taxonomy" id="1329"/>
    <lineage>
        <taxon>Bacteria</taxon>
        <taxon>Bacillati</taxon>
        <taxon>Bacillota</taxon>
        <taxon>Bacilli</taxon>
        <taxon>Lactobacillales</taxon>
        <taxon>Streptococcaceae</taxon>
        <taxon>Streptococcus</taxon>
    </lineage>
</organism>
<feature type="signal peptide" evidence="13">
    <location>
        <begin position="1"/>
        <end position="29"/>
    </location>
</feature>
<keyword evidence="9" id="KW-0572">Peptidoglycan-anchor</keyword>
<dbReference type="SUPFAM" id="SSF52743">
    <property type="entry name" value="Subtilisin-like"/>
    <property type="match status" value="1"/>
</dbReference>
<protein>
    <submittedName>
        <fullName evidence="18">C5a peptidase</fullName>
        <ecNumber evidence="18">3.4.21.110</ecNumber>
    </submittedName>
</protein>
<dbReference type="NCBIfam" id="TIGR01167">
    <property type="entry name" value="LPXTG_anchor"/>
    <property type="match status" value="1"/>
</dbReference>
<dbReference type="InterPro" id="IPR019931">
    <property type="entry name" value="LPXTG_anchor"/>
</dbReference>
<evidence type="ECO:0000256" key="5">
    <source>
        <dbReference type="ARBA" id="ARBA00022729"/>
    </source>
</evidence>
<feature type="active site" description="Charge relay system" evidence="10 11">
    <location>
        <position position="132"/>
    </location>
</feature>
<evidence type="ECO:0000256" key="10">
    <source>
        <dbReference type="PIRSR" id="PIRSR615500-1"/>
    </source>
</evidence>
<dbReference type="PANTHER" id="PTHR43399:SF4">
    <property type="entry name" value="CELL WALL-ASSOCIATED PROTEASE"/>
    <property type="match status" value="1"/>
</dbReference>
<dbReference type="InterPro" id="IPR003137">
    <property type="entry name" value="PA_domain"/>
</dbReference>
<evidence type="ECO:0000256" key="1">
    <source>
        <dbReference type="ARBA" id="ARBA00011073"/>
    </source>
</evidence>
<dbReference type="CDD" id="cd07475">
    <property type="entry name" value="Peptidases_S8_C5a_Peptidase"/>
    <property type="match status" value="1"/>
</dbReference>
<dbReference type="InterPro" id="IPR023828">
    <property type="entry name" value="Peptidase_S8_Ser-AS"/>
</dbReference>
<keyword evidence="2" id="KW-0134">Cell wall</keyword>
<evidence type="ECO:0000259" key="15">
    <source>
        <dbReference type="Pfam" id="PF00746"/>
    </source>
</evidence>
<proteinExistence type="inferred from homology"/>
<keyword evidence="19" id="KW-1185">Reference proteome</keyword>
<dbReference type="GO" id="GO:0006508">
    <property type="term" value="P:proteolysis"/>
    <property type="evidence" value="ECO:0007669"/>
    <property type="project" value="UniProtKB-KW"/>
</dbReference>
<dbReference type="PROSITE" id="PS00138">
    <property type="entry name" value="SUBTILASE_SER"/>
    <property type="match status" value="1"/>
</dbReference>
<evidence type="ECO:0000313" key="18">
    <source>
        <dbReference type="EMBL" id="VDC41767.1"/>
    </source>
</evidence>
<dbReference type="InterPro" id="IPR013783">
    <property type="entry name" value="Ig-like_fold"/>
</dbReference>
<dbReference type="InterPro" id="IPR036852">
    <property type="entry name" value="Peptidase_S8/S53_dom_sf"/>
</dbReference>
<keyword evidence="6" id="KW-0677">Repeat</keyword>
<evidence type="ECO:0000256" key="13">
    <source>
        <dbReference type="SAM" id="SignalP"/>
    </source>
</evidence>
<feature type="region of interest" description="Disordered" evidence="12">
    <location>
        <begin position="1083"/>
        <end position="1154"/>
    </location>
</feature>
<feature type="compositionally biased region" description="Polar residues" evidence="12">
    <location>
        <begin position="1136"/>
        <end position="1150"/>
    </location>
</feature>
<dbReference type="InterPro" id="IPR034216">
    <property type="entry name" value="C5a_Peptidase"/>
</dbReference>
<dbReference type="InterPro" id="IPR046450">
    <property type="entry name" value="PA_dom_sf"/>
</dbReference>
<evidence type="ECO:0000256" key="12">
    <source>
        <dbReference type="SAM" id="MobiDB-lite"/>
    </source>
</evidence>
<keyword evidence="3" id="KW-0964">Secreted</keyword>
<feature type="domain" description="Peptidase S8/S53" evidence="14">
    <location>
        <begin position="123"/>
        <end position="589"/>
    </location>
</feature>
<evidence type="ECO:0000313" key="19">
    <source>
        <dbReference type="Proteomes" id="UP000280759"/>
    </source>
</evidence>
<evidence type="ECO:0000256" key="9">
    <source>
        <dbReference type="ARBA" id="ARBA00023088"/>
    </source>
</evidence>
<dbReference type="GO" id="GO:0016020">
    <property type="term" value="C:membrane"/>
    <property type="evidence" value="ECO:0007669"/>
    <property type="project" value="InterPro"/>
</dbReference>
<dbReference type="RefSeq" id="WP_172774153.1">
    <property type="nucleotide sequence ID" value="NZ_CP053792.1"/>
</dbReference>
<dbReference type="AlphaFoldDB" id="A0A3P5Y1I9"/>
<dbReference type="InterPro" id="IPR051048">
    <property type="entry name" value="Peptidase_S8/S53_subtilisin"/>
</dbReference>
<dbReference type="EMBL" id="UXEP01000003">
    <property type="protein sequence ID" value="VDC41767.1"/>
    <property type="molecule type" value="Genomic_DNA"/>
</dbReference>
<keyword evidence="4 11" id="KW-0645">Protease</keyword>
<evidence type="ECO:0000256" key="7">
    <source>
        <dbReference type="ARBA" id="ARBA00022801"/>
    </source>
</evidence>
<evidence type="ECO:0000256" key="4">
    <source>
        <dbReference type="ARBA" id="ARBA00022670"/>
    </source>
</evidence>
<dbReference type="InterPro" id="IPR000209">
    <property type="entry name" value="Peptidase_S8/S53_dom"/>
</dbReference>
<feature type="domain" description="PA" evidence="16">
    <location>
        <begin position="390"/>
        <end position="462"/>
    </location>
</feature>
<keyword evidence="5 13" id="KW-0732">Signal</keyword>
<keyword evidence="8 11" id="KW-0720">Serine protease</keyword>
<evidence type="ECO:0000259" key="17">
    <source>
        <dbReference type="Pfam" id="PF06280"/>
    </source>
</evidence>
<name>A0A3P5Y1I9_STRCB</name>
<evidence type="ECO:0000256" key="3">
    <source>
        <dbReference type="ARBA" id="ARBA00022525"/>
    </source>
</evidence>
<keyword evidence="7 11" id="KW-0378">Hydrolase</keyword>
<dbReference type="Gene3D" id="3.40.50.200">
    <property type="entry name" value="Peptidase S8/S53 domain"/>
    <property type="match status" value="1"/>
</dbReference>
<dbReference type="Gene3D" id="2.60.40.10">
    <property type="entry name" value="Immunoglobulins"/>
    <property type="match status" value="1"/>
</dbReference>
<accession>A0A3P5Y1I9</accession>
<feature type="chain" id="PRO_5017983972" evidence="13">
    <location>
        <begin position="30"/>
        <end position="1181"/>
    </location>
</feature>
<dbReference type="Gene3D" id="2.60.40.1710">
    <property type="entry name" value="Subtilisin-like superfamily"/>
    <property type="match status" value="1"/>
</dbReference>
<evidence type="ECO:0000256" key="11">
    <source>
        <dbReference type="PROSITE-ProRule" id="PRU01240"/>
    </source>
</evidence>
<dbReference type="Pfam" id="PF02225">
    <property type="entry name" value="PA"/>
    <property type="match status" value="1"/>
</dbReference>
<feature type="domain" description="Gram-positive cocci surface proteins LPxTG" evidence="15">
    <location>
        <begin position="1143"/>
        <end position="1181"/>
    </location>
</feature>
<feature type="active site" description="Charge relay system" evidence="10 11">
    <location>
        <position position="209"/>
    </location>
</feature>
<dbReference type="InterPro" id="IPR015500">
    <property type="entry name" value="Peptidase_S8_subtilisin-rel"/>
</dbReference>
<dbReference type="GO" id="GO:0004252">
    <property type="term" value="F:serine-type endopeptidase activity"/>
    <property type="evidence" value="ECO:0007669"/>
    <property type="project" value="UniProtKB-UniRule"/>
</dbReference>
<dbReference type="Gene3D" id="2.60.40.4070">
    <property type="match status" value="1"/>
</dbReference>
<dbReference type="SUPFAM" id="SSF52025">
    <property type="entry name" value="PA domain"/>
    <property type="match status" value="1"/>
</dbReference>
<feature type="domain" description="C5a peptidase/Subtilisin-like protease SBT2-like Fn3-like" evidence="17">
    <location>
        <begin position="614"/>
        <end position="724"/>
    </location>
</feature>
<evidence type="ECO:0000256" key="2">
    <source>
        <dbReference type="ARBA" id="ARBA00022512"/>
    </source>
</evidence>
<gene>
    <name evidence="18" type="primary">scpA_1</name>
    <name evidence="18" type="ORF">FMV2238Y02_02090</name>
</gene>
<dbReference type="PROSITE" id="PS51892">
    <property type="entry name" value="SUBTILASE"/>
    <property type="match status" value="1"/>
</dbReference>
<dbReference type="PANTHER" id="PTHR43399">
    <property type="entry name" value="SUBTILISIN-RELATED"/>
    <property type="match status" value="1"/>
</dbReference>
<evidence type="ECO:0000259" key="16">
    <source>
        <dbReference type="Pfam" id="PF02225"/>
    </source>
</evidence>
<dbReference type="PRINTS" id="PR00723">
    <property type="entry name" value="SUBTILISIN"/>
</dbReference>
<dbReference type="InterPro" id="IPR010435">
    <property type="entry name" value="C5a/SBT2-like_Fn3"/>
</dbReference>
<dbReference type="Pfam" id="PF06280">
    <property type="entry name" value="fn3_5"/>
    <property type="match status" value="1"/>
</dbReference>
<dbReference type="EC" id="3.4.21.110" evidence="18"/>